<protein>
    <recommendedName>
        <fullName evidence="8">Serine protease</fullName>
        <ecNumber evidence="8">3.4.21.-</ecNumber>
    </recommendedName>
</protein>
<dbReference type="Pfam" id="PF03422">
    <property type="entry name" value="CBM_6"/>
    <property type="match status" value="1"/>
</dbReference>
<keyword evidence="5" id="KW-0677">Repeat</keyword>
<dbReference type="InterPro" id="IPR009003">
    <property type="entry name" value="Peptidase_S1_PA"/>
</dbReference>
<comment type="caution">
    <text evidence="11">The sequence shown here is derived from an EMBL/GenBank/DDBJ whole genome shotgun (WGS) entry which is preliminary data.</text>
</comment>
<dbReference type="InterPro" id="IPR008979">
    <property type="entry name" value="Galactose-bd-like_sf"/>
</dbReference>
<evidence type="ECO:0000256" key="4">
    <source>
        <dbReference type="ARBA" id="ARBA00022729"/>
    </source>
</evidence>
<evidence type="ECO:0000256" key="1">
    <source>
        <dbReference type="ARBA" id="ARBA00008764"/>
    </source>
</evidence>
<dbReference type="SUPFAM" id="SSF49785">
    <property type="entry name" value="Galactose-binding domain-like"/>
    <property type="match status" value="1"/>
</dbReference>
<keyword evidence="12" id="KW-1185">Reference proteome</keyword>
<dbReference type="EMBL" id="JBGMEK010000205">
    <property type="protein sequence ID" value="MFA0814030.1"/>
    <property type="molecule type" value="Genomic_DNA"/>
</dbReference>
<dbReference type="PROSITE" id="PS51175">
    <property type="entry name" value="CBM6"/>
    <property type="match status" value="1"/>
</dbReference>
<sequence length="316" mass="33508">MTQDYPGNTIRITGHGNDSGSSNEIQQSQTGPLVSVSSTRVLYSVDTMGGNSGSPIIDEATGRAVGVHSHGGCSEISGANSGTRNTVGEFWTALNETPFMGVATLYQDCKYGGYAVGLDVGSYTLSQLRAKGLNNDDISSVVVQPGYRVIMYQNDNFSGTAVIKSADVSCLTGEGFNDQLSSIVVEPIGGGSTIHIEAEDYVYESGIGVEASSEGGENVGWLDGGDWIVWDVNLPSSGSYRVDYRIAGFGGVIQLEKAGGSPIYGQIDVPVTGGWQTWQTWQTISHTLNLDGGNQQIAIYVPSGGYNINWIQFTRQ</sequence>
<evidence type="ECO:0000313" key="12">
    <source>
        <dbReference type="Proteomes" id="UP001569428"/>
    </source>
</evidence>
<proteinExistence type="inferred from homology"/>
<dbReference type="CDD" id="cd04080">
    <property type="entry name" value="CBM6_cellulase-like"/>
    <property type="match status" value="1"/>
</dbReference>
<evidence type="ECO:0000256" key="6">
    <source>
        <dbReference type="ARBA" id="ARBA00022801"/>
    </source>
</evidence>
<evidence type="ECO:0000259" key="10">
    <source>
        <dbReference type="PROSITE" id="PS51175"/>
    </source>
</evidence>
<dbReference type="InterPro" id="IPR011024">
    <property type="entry name" value="G_crystallin-like"/>
</dbReference>
<dbReference type="Gene3D" id="2.60.20.10">
    <property type="entry name" value="Crystallins"/>
    <property type="match status" value="1"/>
</dbReference>
<evidence type="ECO:0000256" key="5">
    <source>
        <dbReference type="ARBA" id="ARBA00022737"/>
    </source>
</evidence>
<evidence type="ECO:0000256" key="9">
    <source>
        <dbReference type="SAM" id="MobiDB-lite"/>
    </source>
</evidence>
<evidence type="ECO:0000256" key="8">
    <source>
        <dbReference type="RuleBase" id="RU004296"/>
    </source>
</evidence>
<feature type="region of interest" description="Disordered" evidence="9">
    <location>
        <begin position="1"/>
        <end position="32"/>
    </location>
</feature>
<keyword evidence="7 8" id="KW-0720">Serine protease</keyword>
<dbReference type="EC" id="3.4.21.-" evidence="8"/>
<dbReference type="SMART" id="SM00606">
    <property type="entry name" value="CBD_IV"/>
    <property type="match status" value="1"/>
</dbReference>
<evidence type="ECO:0000256" key="7">
    <source>
        <dbReference type="ARBA" id="ARBA00022825"/>
    </source>
</evidence>
<accession>A0ABV4P8N5</accession>
<evidence type="ECO:0000313" key="11">
    <source>
        <dbReference type="EMBL" id="MFA0814030.1"/>
    </source>
</evidence>
<dbReference type="InterPro" id="IPR006584">
    <property type="entry name" value="Cellulose-bd_IV"/>
</dbReference>
<feature type="domain" description="CBM6" evidence="10">
    <location>
        <begin position="194"/>
        <end position="314"/>
    </location>
</feature>
<keyword evidence="6 8" id="KW-0378">Hydrolase</keyword>
<dbReference type="SUPFAM" id="SSF49695">
    <property type="entry name" value="gamma-Crystallin-like"/>
    <property type="match status" value="1"/>
</dbReference>
<keyword evidence="3 8" id="KW-0645">Protease</keyword>
<dbReference type="InterPro" id="IPR001064">
    <property type="entry name" value="Beta/gamma_crystallin"/>
</dbReference>
<dbReference type="Gene3D" id="2.40.10.10">
    <property type="entry name" value="Trypsin-like serine proteases"/>
    <property type="match status" value="1"/>
</dbReference>
<evidence type="ECO:0000256" key="2">
    <source>
        <dbReference type="ARBA" id="ARBA00009646"/>
    </source>
</evidence>
<dbReference type="PRINTS" id="PR00839">
    <property type="entry name" value="V8PROTEASE"/>
</dbReference>
<comment type="similarity">
    <text evidence="2">Belongs to the beta/gamma-crystallin family.</text>
</comment>
<reference evidence="11 12" key="1">
    <citation type="submission" date="2024-08" db="EMBL/GenBank/DDBJ databases">
        <authorList>
            <person name="Ishaq N."/>
        </authorList>
    </citation>
    <scope>NUCLEOTIDE SEQUENCE [LARGE SCALE GENOMIC DNA]</scope>
    <source>
        <strain evidence="11 12">DSM 18651</strain>
    </source>
</reference>
<comment type="similarity">
    <text evidence="1 8">Belongs to the peptidase S1B family.</text>
</comment>
<dbReference type="InterPro" id="IPR005084">
    <property type="entry name" value="CBM6"/>
</dbReference>
<keyword evidence="4" id="KW-0732">Signal</keyword>
<dbReference type="Gene3D" id="2.60.120.260">
    <property type="entry name" value="Galactose-binding domain-like"/>
    <property type="match status" value="1"/>
</dbReference>
<dbReference type="InterPro" id="IPR008256">
    <property type="entry name" value="Peptidase_S1B"/>
</dbReference>
<dbReference type="RefSeq" id="WP_371841873.1">
    <property type="nucleotide sequence ID" value="NZ_JBGMEK010000205.1"/>
</dbReference>
<dbReference type="SUPFAM" id="SSF50494">
    <property type="entry name" value="Trypsin-like serine proteases"/>
    <property type="match status" value="1"/>
</dbReference>
<evidence type="ECO:0000256" key="3">
    <source>
        <dbReference type="ARBA" id="ARBA00022670"/>
    </source>
</evidence>
<feature type="compositionally biased region" description="Polar residues" evidence="9">
    <location>
        <begin position="16"/>
        <end position="32"/>
    </location>
</feature>
<dbReference type="SMART" id="SM00247">
    <property type="entry name" value="XTALbg"/>
    <property type="match status" value="1"/>
</dbReference>
<organism evidence="11 12">
    <name type="scientific">Microbulbifer epialgicus</name>
    <dbReference type="NCBI Taxonomy" id="393907"/>
    <lineage>
        <taxon>Bacteria</taxon>
        <taxon>Pseudomonadati</taxon>
        <taxon>Pseudomonadota</taxon>
        <taxon>Gammaproteobacteria</taxon>
        <taxon>Cellvibrionales</taxon>
        <taxon>Microbulbiferaceae</taxon>
        <taxon>Microbulbifer</taxon>
    </lineage>
</organism>
<gene>
    <name evidence="11" type="ORF">ACCI49_24495</name>
</gene>
<dbReference type="InterPro" id="IPR043504">
    <property type="entry name" value="Peptidase_S1_PA_chymotrypsin"/>
</dbReference>
<dbReference type="Proteomes" id="UP001569428">
    <property type="component" value="Unassembled WGS sequence"/>
</dbReference>
<name>A0ABV4P8N5_9GAMM</name>